<protein>
    <submittedName>
        <fullName evidence="3">Uncharacterized protein</fullName>
    </submittedName>
</protein>
<dbReference type="AlphaFoldDB" id="A0A015KBM3"/>
<dbReference type="HOGENOM" id="CLU_2575123_0_0_1"/>
<evidence type="ECO:0000256" key="2">
    <source>
        <dbReference type="SAM" id="SignalP"/>
    </source>
</evidence>
<comment type="caution">
    <text evidence="3">The sequence shown here is derived from an EMBL/GenBank/DDBJ whole genome shotgun (WGS) entry which is preliminary data.</text>
</comment>
<keyword evidence="2" id="KW-0732">Signal</keyword>
<evidence type="ECO:0000313" key="4">
    <source>
        <dbReference type="Proteomes" id="UP000022910"/>
    </source>
</evidence>
<evidence type="ECO:0000256" key="1">
    <source>
        <dbReference type="SAM" id="MobiDB-lite"/>
    </source>
</evidence>
<gene>
    <name evidence="3" type="ORF">RirG_008460</name>
</gene>
<evidence type="ECO:0000313" key="3">
    <source>
        <dbReference type="EMBL" id="EXX79147.1"/>
    </source>
</evidence>
<feature type="region of interest" description="Disordered" evidence="1">
    <location>
        <begin position="44"/>
        <end position="81"/>
    </location>
</feature>
<dbReference type="Proteomes" id="UP000022910">
    <property type="component" value="Unassembled WGS sequence"/>
</dbReference>
<feature type="compositionally biased region" description="Basic and acidic residues" evidence="1">
    <location>
        <begin position="46"/>
        <end position="57"/>
    </location>
</feature>
<dbReference type="STRING" id="1432141.A0A015KBM3"/>
<proteinExistence type="predicted"/>
<sequence length="81" mass="8956">MTRFTPAKFFPFLLLFIFCATVLAGPTLHEDTIYVSDATSDLNSADVEKTADGKPSEGVDYTEDNANLQQLVDTPRTKQQV</sequence>
<feature type="compositionally biased region" description="Polar residues" evidence="1">
    <location>
        <begin position="64"/>
        <end position="81"/>
    </location>
</feature>
<reference evidence="3 4" key="1">
    <citation type="submission" date="2014-02" db="EMBL/GenBank/DDBJ databases">
        <title>Single nucleus genome sequencing reveals high similarity among nuclei of an endomycorrhizal fungus.</title>
        <authorList>
            <person name="Lin K."/>
            <person name="Geurts R."/>
            <person name="Zhang Z."/>
            <person name="Limpens E."/>
            <person name="Saunders D.G."/>
            <person name="Mu D."/>
            <person name="Pang E."/>
            <person name="Cao H."/>
            <person name="Cha H."/>
            <person name="Lin T."/>
            <person name="Zhou Q."/>
            <person name="Shang Y."/>
            <person name="Li Y."/>
            <person name="Ivanov S."/>
            <person name="Sharma T."/>
            <person name="Velzen R.V."/>
            <person name="Ruijter N.D."/>
            <person name="Aanen D.K."/>
            <person name="Win J."/>
            <person name="Kamoun S."/>
            <person name="Bisseling T."/>
            <person name="Huang S."/>
        </authorList>
    </citation>
    <scope>NUCLEOTIDE SEQUENCE [LARGE SCALE GENOMIC DNA]</scope>
    <source>
        <strain evidence="4">DAOM197198w</strain>
    </source>
</reference>
<feature type="chain" id="PRO_5001474819" evidence="2">
    <location>
        <begin position="25"/>
        <end position="81"/>
    </location>
</feature>
<dbReference type="EMBL" id="JEMT01005352">
    <property type="protein sequence ID" value="EXX79147.1"/>
    <property type="molecule type" value="Genomic_DNA"/>
</dbReference>
<keyword evidence="4" id="KW-1185">Reference proteome</keyword>
<name>A0A015KBM3_RHIIW</name>
<organism evidence="3 4">
    <name type="scientific">Rhizophagus irregularis (strain DAOM 197198w)</name>
    <name type="common">Glomus intraradices</name>
    <dbReference type="NCBI Taxonomy" id="1432141"/>
    <lineage>
        <taxon>Eukaryota</taxon>
        <taxon>Fungi</taxon>
        <taxon>Fungi incertae sedis</taxon>
        <taxon>Mucoromycota</taxon>
        <taxon>Glomeromycotina</taxon>
        <taxon>Glomeromycetes</taxon>
        <taxon>Glomerales</taxon>
        <taxon>Glomeraceae</taxon>
        <taxon>Rhizophagus</taxon>
    </lineage>
</organism>
<feature type="signal peptide" evidence="2">
    <location>
        <begin position="1"/>
        <end position="24"/>
    </location>
</feature>
<accession>A0A015KBM3</accession>